<feature type="compositionally biased region" description="Basic and acidic residues" evidence="1">
    <location>
        <begin position="424"/>
        <end position="457"/>
    </location>
</feature>
<evidence type="ECO:0000313" key="2">
    <source>
        <dbReference type="EMBL" id="GJT05648.1"/>
    </source>
</evidence>
<name>A0ABQ5ATG9_9ASTR</name>
<reference evidence="2" key="2">
    <citation type="submission" date="2022-01" db="EMBL/GenBank/DDBJ databases">
        <authorList>
            <person name="Yamashiro T."/>
            <person name="Shiraishi A."/>
            <person name="Satake H."/>
            <person name="Nakayama K."/>
        </authorList>
    </citation>
    <scope>NUCLEOTIDE SEQUENCE</scope>
</reference>
<sequence length="474" mass="53632">METQKALLKDADGEDVDEHLYRSMIGSLMYLTSSRLDIMFTVYACARFQVNPKVLHLHNVKRIFRYLKGQPKLGLWYLKDSPFNLVAYTDSDYVGASLDRKSTTGGCQFLGCRLISWQCKKQTVVANSTTEAEYIAASNCYGQATRKVKIVNGEVQIQALVDKKKVIITEISKKQSRRKQRKDTEDSQLSGPTELVTGDTENVASVPTHSNDPLLSSEDRLKLNELIELCTSLSQRVLDLETTKTAQAKEIACLKKRVKKIERKKKSKTPGMKRLFTIGRSAQVFSYEDKGLGDQEDASKQGRKINEIDQDAKVTLVDETQGRYGDNLMFDTGVLDNEQDMAEKEVDMAEKGVSTTDPITTAAQLDAELEEEEKLERQREEDANIAKWENVQAMMDADYELAARLQAEEKKKYNTFVDMDTELVKGSETRTEGSSKRAGEELESKILKKQKLDKNVEAEVDDDQEEAEMKKHKL</sequence>
<reference evidence="2" key="1">
    <citation type="journal article" date="2022" name="Int. J. Mol. Sci.">
        <title>Draft Genome of Tanacetum Coccineum: Genomic Comparison of Closely Related Tanacetum-Family Plants.</title>
        <authorList>
            <person name="Yamashiro T."/>
            <person name="Shiraishi A."/>
            <person name="Nakayama K."/>
            <person name="Satake H."/>
        </authorList>
    </citation>
    <scope>NUCLEOTIDE SEQUENCE</scope>
</reference>
<accession>A0ABQ5ATG9</accession>
<gene>
    <name evidence="2" type="ORF">Tco_0840110</name>
</gene>
<dbReference type="PANTHER" id="PTHR11439:SF495">
    <property type="entry name" value="REVERSE TRANSCRIPTASE, RNA-DEPENDENT DNA POLYMERASE-RELATED"/>
    <property type="match status" value="1"/>
</dbReference>
<protein>
    <submittedName>
        <fullName evidence="2">Uncharacterized protein</fullName>
    </submittedName>
</protein>
<dbReference type="EMBL" id="BQNB010012604">
    <property type="protein sequence ID" value="GJT05648.1"/>
    <property type="molecule type" value="Genomic_DNA"/>
</dbReference>
<feature type="region of interest" description="Disordered" evidence="1">
    <location>
        <begin position="424"/>
        <end position="474"/>
    </location>
</feature>
<keyword evidence="3" id="KW-1185">Reference proteome</keyword>
<organism evidence="2 3">
    <name type="scientific">Tanacetum coccineum</name>
    <dbReference type="NCBI Taxonomy" id="301880"/>
    <lineage>
        <taxon>Eukaryota</taxon>
        <taxon>Viridiplantae</taxon>
        <taxon>Streptophyta</taxon>
        <taxon>Embryophyta</taxon>
        <taxon>Tracheophyta</taxon>
        <taxon>Spermatophyta</taxon>
        <taxon>Magnoliopsida</taxon>
        <taxon>eudicotyledons</taxon>
        <taxon>Gunneridae</taxon>
        <taxon>Pentapetalae</taxon>
        <taxon>asterids</taxon>
        <taxon>campanulids</taxon>
        <taxon>Asterales</taxon>
        <taxon>Asteraceae</taxon>
        <taxon>Asteroideae</taxon>
        <taxon>Anthemideae</taxon>
        <taxon>Anthemidinae</taxon>
        <taxon>Tanacetum</taxon>
    </lineage>
</organism>
<dbReference type="CDD" id="cd09272">
    <property type="entry name" value="RNase_HI_RT_Ty1"/>
    <property type="match status" value="1"/>
</dbReference>
<feature type="compositionally biased region" description="Polar residues" evidence="1">
    <location>
        <begin position="199"/>
        <end position="214"/>
    </location>
</feature>
<evidence type="ECO:0000256" key="1">
    <source>
        <dbReference type="SAM" id="MobiDB-lite"/>
    </source>
</evidence>
<evidence type="ECO:0000313" key="3">
    <source>
        <dbReference type="Proteomes" id="UP001151760"/>
    </source>
</evidence>
<feature type="region of interest" description="Disordered" evidence="1">
    <location>
        <begin position="175"/>
        <end position="215"/>
    </location>
</feature>
<comment type="caution">
    <text evidence="2">The sequence shown here is derived from an EMBL/GenBank/DDBJ whole genome shotgun (WGS) entry which is preliminary data.</text>
</comment>
<proteinExistence type="predicted"/>
<dbReference type="Proteomes" id="UP001151760">
    <property type="component" value="Unassembled WGS sequence"/>
</dbReference>
<dbReference type="PANTHER" id="PTHR11439">
    <property type="entry name" value="GAG-POL-RELATED RETROTRANSPOSON"/>
    <property type="match status" value="1"/>
</dbReference>